<dbReference type="STRING" id="1196353.SAMN05444921_13177"/>
<proteinExistence type="predicted"/>
<sequence>MTSTQTGLLTGLVLGLAAAFGGFEAFLVLLVLGTVGLLVGRYLDGKLDLAQLTGRDRDNFHGHRDRPVR</sequence>
<accession>A0A1H0CZB3</accession>
<evidence type="ECO:0000313" key="3">
    <source>
        <dbReference type="Proteomes" id="UP000199063"/>
    </source>
</evidence>
<reference evidence="3" key="1">
    <citation type="submission" date="2016-10" db="EMBL/GenBank/DDBJ databases">
        <authorList>
            <person name="Varghese N."/>
            <person name="Submissions S."/>
        </authorList>
    </citation>
    <scope>NUCLEOTIDE SEQUENCE [LARGE SCALE GENOMIC DNA]</scope>
    <source>
        <strain evidence="3">CGMCC 4.7042</strain>
    </source>
</reference>
<gene>
    <name evidence="2" type="ORF">SAMN05444921_13177</name>
</gene>
<keyword evidence="3" id="KW-1185">Reference proteome</keyword>
<evidence type="ECO:0008006" key="4">
    <source>
        <dbReference type="Google" id="ProtNLM"/>
    </source>
</evidence>
<dbReference type="Proteomes" id="UP000199063">
    <property type="component" value="Unassembled WGS sequence"/>
</dbReference>
<feature type="transmembrane region" description="Helical" evidence="1">
    <location>
        <begin position="12"/>
        <end position="39"/>
    </location>
</feature>
<evidence type="ECO:0000256" key="1">
    <source>
        <dbReference type="SAM" id="Phobius"/>
    </source>
</evidence>
<dbReference type="EMBL" id="FNHI01000031">
    <property type="protein sequence ID" value="SDN62961.1"/>
    <property type="molecule type" value="Genomic_DNA"/>
</dbReference>
<dbReference type="RefSeq" id="WP_093661838.1">
    <property type="nucleotide sequence ID" value="NZ_FNHI01000031.1"/>
</dbReference>
<keyword evidence="1" id="KW-0812">Transmembrane</keyword>
<name>A0A1H0CZB3_9ACTN</name>
<evidence type="ECO:0000313" key="2">
    <source>
        <dbReference type="EMBL" id="SDN62961.1"/>
    </source>
</evidence>
<keyword evidence="1" id="KW-0472">Membrane</keyword>
<keyword evidence="1" id="KW-1133">Transmembrane helix</keyword>
<protein>
    <recommendedName>
        <fullName evidence="4">Small integral membrane protein</fullName>
    </recommendedName>
</protein>
<dbReference type="AlphaFoldDB" id="A0A1H0CZB3"/>
<dbReference type="GeneID" id="40833975"/>
<organism evidence="2 3">
    <name type="scientific">Streptomyces wuyuanensis</name>
    <dbReference type="NCBI Taxonomy" id="1196353"/>
    <lineage>
        <taxon>Bacteria</taxon>
        <taxon>Bacillati</taxon>
        <taxon>Actinomycetota</taxon>
        <taxon>Actinomycetes</taxon>
        <taxon>Kitasatosporales</taxon>
        <taxon>Streptomycetaceae</taxon>
        <taxon>Streptomyces</taxon>
    </lineage>
</organism>